<accession>A0A182P0A0</accession>
<evidence type="ECO:0000313" key="5">
    <source>
        <dbReference type="EnsemblMetazoa" id="AEPI000332-PA"/>
    </source>
</evidence>
<keyword evidence="2" id="KW-0732">Signal</keyword>
<dbReference type="GO" id="GO:0008201">
    <property type="term" value="F:heparin binding"/>
    <property type="evidence" value="ECO:0007669"/>
    <property type="project" value="InterPro"/>
</dbReference>
<feature type="signal peptide" evidence="2">
    <location>
        <begin position="1"/>
        <end position="24"/>
    </location>
</feature>
<evidence type="ECO:0008006" key="7">
    <source>
        <dbReference type="Google" id="ProtNLM"/>
    </source>
</evidence>
<dbReference type="Proteomes" id="UP000075885">
    <property type="component" value="Unassembled WGS sequence"/>
</dbReference>
<dbReference type="Pfam" id="PF06400">
    <property type="entry name" value="Alpha-2-MRAP_N"/>
    <property type="match status" value="1"/>
</dbReference>
<evidence type="ECO:0000313" key="6">
    <source>
        <dbReference type="Proteomes" id="UP000075885"/>
    </source>
</evidence>
<dbReference type="InterPro" id="IPR038003">
    <property type="entry name" value="A2-macroglobuin_RAP"/>
</dbReference>
<sequence length="381" mass="44619">MMPIFTRLCVIFFIALACKHGALSEEPHSKYSKHANALPDSEIYEPDFRNIQRPYRMAKLNLVWTKAQHRLTEPKLKSLYTELKLHDKEEITYKQLKEKDKDGLKEAELRNKLVSIMSTYGLLEHFDDTQDPEKYKLHKSSDAGGPKKDAYKNKSLFKDKKLNKLWDKAESAGFSKPELDALREEFDHHQAKIDVYYSLLERLGDDDAGDEQGRKNDAHLNAVNDEEHDRYNEVDRAEETDRSGQGSNKQHAYLHKSNQLREKHREIRDNFDRLDRIASQGPKSQDFVEPKVQGLWRVALASEFSADELASLKVELLHYESRLLKLRHMHAEHALSLEKHKHSDAKADTHKMMEENIKKQTRKVEKLQEEVERRIFKHSEL</sequence>
<dbReference type="GO" id="GO:0005783">
    <property type="term" value="C:endoplasmic reticulum"/>
    <property type="evidence" value="ECO:0007669"/>
    <property type="project" value="InterPro"/>
</dbReference>
<reference evidence="6" key="1">
    <citation type="submission" date="2013-03" db="EMBL/GenBank/DDBJ databases">
        <title>The Genome Sequence of Anopheles epiroticus epiroticus2.</title>
        <authorList>
            <consortium name="The Broad Institute Genomics Platform"/>
            <person name="Neafsey D.E."/>
            <person name="Howell P."/>
            <person name="Walker B."/>
            <person name="Young S.K."/>
            <person name="Zeng Q."/>
            <person name="Gargeya S."/>
            <person name="Fitzgerald M."/>
            <person name="Haas B."/>
            <person name="Abouelleil A."/>
            <person name="Allen A.W."/>
            <person name="Alvarado L."/>
            <person name="Arachchi H.M."/>
            <person name="Berlin A.M."/>
            <person name="Chapman S.B."/>
            <person name="Gainer-Dewar J."/>
            <person name="Goldberg J."/>
            <person name="Griggs A."/>
            <person name="Gujja S."/>
            <person name="Hansen M."/>
            <person name="Howarth C."/>
            <person name="Imamovic A."/>
            <person name="Ireland A."/>
            <person name="Larimer J."/>
            <person name="McCowan C."/>
            <person name="Murphy C."/>
            <person name="Pearson M."/>
            <person name="Poon T.W."/>
            <person name="Priest M."/>
            <person name="Roberts A."/>
            <person name="Saif S."/>
            <person name="Shea T."/>
            <person name="Sisk P."/>
            <person name="Sykes S."/>
            <person name="Wortman J."/>
            <person name="Nusbaum C."/>
            <person name="Birren B."/>
        </authorList>
    </citation>
    <scope>NUCLEOTIDE SEQUENCE [LARGE SCALE GENOMIC DNA]</scope>
    <source>
        <strain evidence="6">Epiroticus2</strain>
    </source>
</reference>
<dbReference type="GO" id="GO:0048019">
    <property type="term" value="F:receptor antagonist activity"/>
    <property type="evidence" value="ECO:0007669"/>
    <property type="project" value="InterPro"/>
</dbReference>
<dbReference type="InterPro" id="IPR009066">
    <property type="entry name" value="MG_RAP_rcpt_1"/>
</dbReference>
<dbReference type="Pfam" id="PF06401">
    <property type="entry name" value="Alpha-2-MRAP_C"/>
    <property type="match status" value="1"/>
</dbReference>
<dbReference type="SUPFAM" id="SSF47045">
    <property type="entry name" value="RAP domain-like"/>
    <property type="match status" value="3"/>
</dbReference>
<dbReference type="InterPro" id="IPR037999">
    <property type="entry name" value="RAP_D3"/>
</dbReference>
<dbReference type="PROSITE" id="PS51257">
    <property type="entry name" value="PROKAR_LIPOPROTEIN"/>
    <property type="match status" value="1"/>
</dbReference>
<feature type="compositionally biased region" description="Basic and acidic residues" evidence="1">
    <location>
        <begin position="225"/>
        <end position="242"/>
    </location>
</feature>
<protein>
    <recommendedName>
        <fullName evidence="7">Alpha-2-macroglobulin RAP C-terminal domain-containing protein</fullName>
    </recommendedName>
</protein>
<dbReference type="CDD" id="cd14808">
    <property type="entry name" value="RAP_D3"/>
    <property type="match status" value="1"/>
</dbReference>
<evidence type="ECO:0000256" key="2">
    <source>
        <dbReference type="SAM" id="SignalP"/>
    </source>
</evidence>
<dbReference type="PANTHER" id="PTHR16560:SF2">
    <property type="entry name" value="ALPHA-2-MACROGLOBULIN RECEPTOR-ASSOCIATED PROTEIN"/>
    <property type="match status" value="1"/>
</dbReference>
<feature type="domain" description="Alpha-2-macroglobulin receptor-associated protein" evidence="3">
    <location>
        <begin position="24"/>
        <end position="133"/>
    </location>
</feature>
<dbReference type="VEuPathDB" id="VectorBase:AEPI000332"/>
<evidence type="ECO:0000259" key="3">
    <source>
        <dbReference type="Pfam" id="PF06400"/>
    </source>
</evidence>
<proteinExistence type="predicted"/>
<organism evidence="5 6">
    <name type="scientific">Anopheles epiroticus</name>
    <dbReference type="NCBI Taxonomy" id="199890"/>
    <lineage>
        <taxon>Eukaryota</taxon>
        <taxon>Metazoa</taxon>
        <taxon>Ecdysozoa</taxon>
        <taxon>Arthropoda</taxon>
        <taxon>Hexapoda</taxon>
        <taxon>Insecta</taxon>
        <taxon>Pterygota</taxon>
        <taxon>Neoptera</taxon>
        <taxon>Endopterygota</taxon>
        <taxon>Diptera</taxon>
        <taxon>Nematocera</taxon>
        <taxon>Culicoidea</taxon>
        <taxon>Culicidae</taxon>
        <taxon>Anophelinae</taxon>
        <taxon>Anopheles</taxon>
    </lineage>
</organism>
<dbReference type="InterPro" id="IPR036744">
    <property type="entry name" value="RAP_sf"/>
</dbReference>
<dbReference type="STRING" id="199890.A0A182P0A0"/>
<dbReference type="InterPro" id="IPR010483">
    <property type="entry name" value="Alpha_2_MRAP_C"/>
</dbReference>
<feature type="region of interest" description="Disordered" evidence="1">
    <location>
        <begin position="208"/>
        <end position="252"/>
    </location>
</feature>
<name>A0A182P0A0_9DIPT</name>
<feature type="chain" id="PRO_5008130620" description="Alpha-2-macroglobulin RAP C-terminal domain-containing protein" evidence="2">
    <location>
        <begin position="25"/>
        <end position="381"/>
    </location>
</feature>
<evidence type="ECO:0000256" key="1">
    <source>
        <dbReference type="SAM" id="MobiDB-lite"/>
    </source>
</evidence>
<dbReference type="GO" id="GO:0050750">
    <property type="term" value="F:low-density lipoprotein particle receptor binding"/>
    <property type="evidence" value="ECO:0007669"/>
    <property type="project" value="InterPro"/>
</dbReference>
<keyword evidence="6" id="KW-1185">Reference proteome</keyword>
<dbReference type="PANTHER" id="PTHR16560">
    <property type="entry name" value="ALPHA-2-MACROGLOBULIN RECEPTOR-ASSOCIATED PROTEIN"/>
    <property type="match status" value="1"/>
</dbReference>
<dbReference type="EnsemblMetazoa" id="AEPI000332-RA">
    <property type="protein sequence ID" value="AEPI000332-PA"/>
    <property type="gene ID" value="AEPI000332"/>
</dbReference>
<feature type="domain" description="Alpha-2-macroglobulin RAP C-terminal" evidence="4">
    <location>
        <begin position="156"/>
        <end position="381"/>
    </location>
</feature>
<evidence type="ECO:0000259" key="4">
    <source>
        <dbReference type="Pfam" id="PF06401"/>
    </source>
</evidence>
<dbReference type="GO" id="GO:0048259">
    <property type="term" value="P:regulation of receptor-mediated endocytosis"/>
    <property type="evidence" value="ECO:0007669"/>
    <property type="project" value="TreeGrafter"/>
</dbReference>
<reference evidence="5" key="2">
    <citation type="submission" date="2020-05" db="UniProtKB">
        <authorList>
            <consortium name="EnsemblMetazoa"/>
        </authorList>
    </citation>
    <scope>IDENTIFICATION</scope>
    <source>
        <strain evidence="5">Epiroticus2</strain>
    </source>
</reference>
<dbReference type="Gene3D" id="1.20.81.10">
    <property type="entry name" value="RAP domain"/>
    <property type="match status" value="3"/>
</dbReference>
<dbReference type="AlphaFoldDB" id="A0A182P0A0"/>